<keyword evidence="2" id="KW-1185">Reference proteome</keyword>
<dbReference type="RefSeq" id="XP_004445646.1">
    <property type="nucleotide sequence ID" value="XM_004445589.1"/>
</dbReference>
<reference evidence="2" key="2">
    <citation type="journal article" date="2010" name="Genome Res.">
        <title>Population genomic sequencing of Coccidioides fungi reveals recent hybridization and transposon control.</title>
        <authorList>
            <person name="Neafsey D.E."/>
            <person name="Barker B.M."/>
            <person name="Sharpton T.J."/>
            <person name="Stajich J.E."/>
            <person name="Park D.J."/>
            <person name="Whiston E."/>
            <person name="Hung C.-Y."/>
            <person name="McMahan C."/>
            <person name="White J."/>
            <person name="Sykes S."/>
            <person name="Heiman D."/>
            <person name="Young S."/>
            <person name="Zeng Q."/>
            <person name="Abouelleil A."/>
            <person name="Aftuck L."/>
            <person name="Bessette D."/>
            <person name="Brown A."/>
            <person name="FitzGerald M."/>
            <person name="Lui A."/>
            <person name="Macdonald J.P."/>
            <person name="Priest M."/>
            <person name="Orbach M.J."/>
            <person name="Galgiani J.N."/>
            <person name="Kirkland T.N."/>
            <person name="Cole G.T."/>
            <person name="Birren B.W."/>
            <person name="Henn M.R."/>
            <person name="Taylor J.W."/>
            <person name="Rounsley S.D."/>
        </authorList>
    </citation>
    <scope>GENOME REANNOTATION</scope>
    <source>
        <strain evidence="2">RS</strain>
    </source>
</reference>
<evidence type="ECO:0000313" key="1">
    <source>
        <dbReference type="EMBL" id="KJF59999.1"/>
    </source>
</evidence>
<dbReference type="EMBL" id="GG704911">
    <property type="protein sequence ID" value="KJF59999.1"/>
    <property type="molecule type" value="Genomic_DNA"/>
</dbReference>
<name>A0A0D8JS82_COCIM</name>
<sequence length="54" mass="5671">MAQSQQPRCCCIVISHDLNVGPASLQQAATAATKIAACVGVLIGSLEWAWSSKR</sequence>
<reference evidence="2" key="1">
    <citation type="journal article" date="2009" name="Genome Res.">
        <title>Comparative genomic analyses of the human fungal pathogens Coccidioides and their relatives.</title>
        <authorList>
            <person name="Sharpton T.J."/>
            <person name="Stajich J.E."/>
            <person name="Rounsley S.D."/>
            <person name="Gardner M.J."/>
            <person name="Wortman J.R."/>
            <person name="Jordar V.S."/>
            <person name="Maiti R."/>
            <person name="Kodira C.D."/>
            <person name="Neafsey D.E."/>
            <person name="Zeng Q."/>
            <person name="Hung C.-Y."/>
            <person name="McMahan C."/>
            <person name="Muszewska A."/>
            <person name="Grynberg M."/>
            <person name="Mandel M.A."/>
            <person name="Kellner E.M."/>
            <person name="Barker B.M."/>
            <person name="Galgiani J.N."/>
            <person name="Orbach M.J."/>
            <person name="Kirkland T.N."/>
            <person name="Cole G.T."/>
            <person name="Henn M.R."/>
            <person name="Birren B.W."/>
            <person name="Taylor J.W."/>
        </authorList>
    </citation>
    <scope>NUCLEOTIDE SEQUENCE [LARGE SCALE GENOMIC DNA]</scope>
    <source>
        <strain evidence="2">RS</strain>
    </source>
</reference>
<dbReference type="VEuPathDB" id="FungiDB:CIMG_12668"/>
<protein>
    <submittedName>
        <fullName evidence="1">Uncharacterized protein</fullName>
    </submittedName>
</protein>
<dbReference type="AlphaFoldDB" id="A0A0D8JS82"/>
<dbReference type="Proteomes" id="UP000001261">
    <property type="component" value="Unassembled WGS sequence"/>
</dbReference>
<proteinExistence type="predicted"/>
<dbReference type="InParanoid" id="A0A0D8JS82"/>
<accession>A0A0D8JS82</accession>
<dbReference type="KEGG" id="cim:CIMG_12668"/>
<dbReference type="GeneID" id="24164295"/>
<evidence type="ECO:0000313" key="2">
    <source>
        <dbReference type="Proteomes" id="UP000001261"/>
    </source>
</evidence>
<gene>
    <name evidence="1" type="ORF">CIMG_12668</name>
</gene>
<organism evidence="1 2">
    <name type="scientific">Coccidioides immitis (strain RS)</name>
    <name type="common">Valley fever fungus</name>
    <dbReference type="NCBI Taxonomy" id="246410"/>
    <lineage>
        <taxon>Eukaryota</taxon>
        <taxon>Fungi</taxon>
        <taxon>Dikarya</taxon>
        <taxon>Ascomycota</taxon>
        <taxon>Pezizomycotina</taxon>
        <taxon>Eurotiomycetes</taxon>
        <taxon>Eurotiomycetidae</taxon>
        <taxon>Onygenales</taxon>
        <taxon>Onygenaceae</taxon>
        <taxon>Coccidioides</taxon>
    </lineage>
</organism>